<proteinExistence type="predicted"/>
<dbReference type="AlphaFoldDB" id="A0A2P4SK83"/>
<accession>A0A2P4SK83</accession>
<evidence type="ECO:0000313" key="1">
    <source>
        <dbReference type="EMBL" id="POI24515.1"/>
    </source>
</evidence>
<reference evidence="1 2" key="1">
    <citation type="submission" date="2018-01" db="EMBL/GenBank/DDBJ databases">
        <title>Comparison of the Chinese Bamboo Partridge and Red Junglefowl genome sequences highlights the importance of demography in genome evolution.</title>
        <authorList>
            <person name="Tiley G.P."/>
            <person name="Kimball R.T."/>
            <person name="Braun E.L."/>
            <person name="Burleigh J.G."/>
        </authorList>
    </citation>
    <scope>NUCLEOTIDE SEQUENCE [LARGE SCALE GENOMIC DNA]</scope>
    <source>
        <strain evidence="1">RTK389</strain>
        <tissue evidence="1">Blood</tissue>
    </source>
</reference>
<name>A0A2P4SK83_BAMTH</name>
<comment type="caution">
    <text evidence="1">The sequence shown here is derived from an EMBL/GenBank/DDBJ whole genome shotgun (WGS) entry which is preliminary data.</text>
</comment>
<dbReference type="EMBL" id="PPHD01040646">
    <property type="protein sequence ID" value="POI24515.1"/>
    <property type="molecule type" value="Genomic_DNA"/>
</dbReference>
<sequence>MSVNVELKEPVGFMTTKEWHIF</sequence>
<organism evidence="1 2">
    <name type="scientific">Bambusicola thoracicus</name>
    <name type="common">Chinese bamboo-partridge</name>
    <name type="synonym">Perdix thoracica</name>
    <dbReference type="NCBI Taxonomy" id="9083"/>
    <lineage>
        <taxon>Eukaryota</taxon>
        <taxon>Metazoa</taxon>
        <taxon>Chordata</taxon>
        <taxon>Craniata</taxon>
        <taxon>Vertebrata</taxon>
        <taxon>Euteleostomi</taxon>
        <taxon>Archelosauria</taxon>
        <taxon>Archosauria</taxon>
        <taxon>Dinosauria</taxon>
        <taxon>Saurischia</taxon>
        <taxon>Theropoda</taxon>
        <taxon>Coelurosauria</taxon>
        <taxon>Aves</taxon>
        <taxon>Neognathae</taxon>
        <taxon>Galloanserae</taxon>
        <taxon>Galliformes</taxon>
        <taxon>Phasianidae</taxon>
        <taxon>Perdicinae</taxon>
        <taxon>Bambusicola</taxon>
    </lineage>
</organism>
<keyword evidence="2" id="KW-1185">Reference proteome</keyword>
<dbReference type="Proteomes" id="UP000237246">
    <property type="component" value="Unassembled WGS sequence"/>
</dbReference>
<protein>
    <submittedName>
        <fullName evidence="1">Uncharacterized protein</fullName>
    </submittedName>
</protein>
<evidence type="ECO:0000313" key="2">
    <source>
        <dbReference type="Proteomes" id="UP000237246"/>
    </source>
</evidence>
<gene>
    <name evidence="1" type="ORF">CIB84_011735</name>
</gene>